<feature type="non-terminal residue" evidence="1">
    <location>
        <position position="1"/>
    </location>
</feature>
<accession>A0ACA9LRM1</accession>
<proteinExistence type="predicted"/>
<evidence type="ECO:0000313" key="1">
    <source>
        <dbReference type="EMBL" id="CAG8545501.1"/>
    </source>
</evidence>
<keyword evidence="2" id="KW-1185">Reference proteome</keyword>
<sequence>NTFAFTIHKTQELTLLRTTLNVDDKIFAEGQVYIAMGRAPT</sequence>
<comment type="caution">
    <text evidence="1">The sequence shown here is derived from an EMBL/GenBank/DDBJ whole genome shotgun (WGS) entry which is preliminary data.</text>
</comment>
<gene>
    <name evidence="1" type="ORF">DHETER_LOCUS4990</name>
</gene>
<dbReference type="EMBL" id="CAJVPU010005272">
    <property type="protein sequence ID" value="CAG8545501.1"/>
    <property type="molecule type" value="Genomic_DNA"/>
</dbReference>
<reference evidence="1" key="1">
    <citation type="submission" date="2021-06" db="EMBL/GenBank/DDBJ databases">
        <authorList>
            <person name="Kallberg Y."/>
            <person name="Tangrot J."/>
            <person name="Rosling A."/>
        </authorList>
    </citation>
    <scope>NUCLEOTIDE SEQUENCE</scope>
    <source>
        <strain evidence="1">IL203A</strain>
    </source>
</reference>
<protein>
    <submittedName>
        <fullName evidence="1">15603_t:CDS:1</fullName>
    </submittedName>
</protein>
<name>A0ACA9LRM1_9GLOM</name>
<evidence type="ECO:0000313" key="2">
    <source>
        <dbReference type="Proteomes" id="UP000789702"/>
    </source>
</evidence>
<dbReference type="Proteomes" id="UP000789702">
    <property type="component" value="Unassembled WGS sequence"/>
</dbReference>
<organism evidence="1 2">
    <name type="scientific">Dentiscutata heterogama</name>
    <dbReference type="NCBI Taxonomy" id="1316150"/>
    <lineage>
        <taxon>Eukaryota</taxon>
        <taxon>Fungi</taxon>
        <taxon>Fungi incertae sedis</taxon>
        <taxon>Mucoromycota</taxon>
        <taxon>Glomeromycotina</taxon>
        <taxon>Glomeromycetes</taxon>
        <taxon>Diversisporales</taxon>
        <taxon>Gigasporaceae</taxon>
        <taxon>Dentiscutata</taxon>
    </lineage>
</organism>